<dbReference type="AlphaFoldDB" id="A0A1D6QKC3"/>
<feature type="region of interest" description="Disordered" evidence="6">
    <location>
        <begin position="703"/>
        <end position="725"/>
    </location>
</feature>
<dbReference type="InterPro" id="IPR001251">
    <property type="entry name" value="CRAL-TRIO_dom"/>
</dbReference>
<dbReference type="PANTHER" id="PTHR45657:SF9">
    <property type="entry name" value="OS08G0497300 PROTEIN"/>
    <property type="match status" value="1"/>
</dbReference>
<evidence type="ECO:0000256" key="6">
    <source>
        <dbReference type="SAM" id="MobiDB-lite"/>
    </source>
</evidence>
<dbReference type="InterPro" id="IPR011074">
    <property type="entry name" value="CRAL/TRIO_N_dom"/>
</dbReference>
<dbReference type="SMART" id="SM01100">
    <property type="entry name" value="CRAL_TRIO_N"/>
    <property type="match status" value="1"/>
</dbReference>
<dbReference type="Gene3D" id="3.40.525.10">
    <property type="entry name" value="CRAL-TRIO lipid binding domain"/>
    <property type="match status" value="1"/>
</dbReference>
<dbReference type="GO" id="GO:0000139">
    <property type="term" value="C:Golgi membrane"/>
    <property type="evidence" value="ECO:0007669"/>
    <property type="project" value="UniProtKB-SubCell"/>
</dbReference>
<dbReference type="GO" id="GO:0005886">
    <property type="term" value="C:plasma membrane"/>
    <property type="evidence" value="ECO:0007669"/>
    <property type="project" value="UniProtKB-SubCell"/>
</dbReference>
<dbReference type="SMR" id="A0A1D6QKC3"/>
<gene>
    <name evidence="7" type="ORF">ZEAMMB73_Zm00001d052840</name>
</gene>
<dbReference type="CDD" id="cd00170">
    <property type="entry name" value="SEC14"/>
    <property type="match status" value="1"/>
</dbReference>
<name>A0A1D6QKC3_MAIZE</name>
<dbReference type="Pfam" id="PF03765">
    <property type="entry name" value="CRAL_TRIO_N"/>
    <property type="match status" value="1"/>
</dbReference>
<dbReference type="IntAct" id="A0A1D6QKC3">
    <property type="interactions" value="3"/>
</dbReference>
<accession>A0A1D6QKC3</accession>
<dbReference type="FunFam" id="3.40.525.10:FF:000011">
    <property type="entry name" value="SEC14 cytosolic factor"/>
    <property type="match status" value="1"/>
</dbReference>
<dbReference type="SUPFAM" id="SSF52087">
    <property type="entry name" value="CRAL/TRIO domain"/>
    <property type="match status" value="1"/>
</dbReference>
<dbReference type="InParanoid" id="A0A1D6QKC3"/>
<keyword evidence="3" id="KW-0653">Protein transport</keyword>
<keyword evidence="3" id="KW-0813">Transport</keyword>
<feature type="region of interest" description="Disordered" evidence="6">
    <location>
        <begin position="602"/>
        <end position="624"/>
    </location>
</feature>
<evidence type="ECO:0000313" key="7">
    <source>
        <dbReference type="EMBL" id="AQK58163.1"/>
    </source>
</evidence>
<dbReference type="SMART" id="SM00516">
    <property type="entry name" value="SEC14"/>
    <property type="match status" value="1"/>
</dbReference>
<dbReference type="PANTHER" id="PTHR45657">
    <property type="entry name" value="CRAL-TRIO DOMAIN-CONTAINING PROTEIN YKL091C-RELATED"/>
    <property type="match status" value="1"/>
</dbReference>
<dbReference type="InterPro" id="IPR036273">
    <property type="entry name" value="CRAL/TRIO_N_dom_sf"/>
</dbReference>
<evidence type="ECO:0000256" key="2">
    <source>
        <dbReference type="ARBA" id="ARBA00004395"/>
    </source>
</evidence>
<proteinExistence type="inferred from homology"/>
<dbReference type="SUPFAM" id="SSF46938">
    <property type="entry name" value="CRAL/TRIO N-terminal domain"/>
    <property type="match status" value="1"/>
</dbReference>
<dbReference type="GO" id="GO:0015031">
    <property type="term" value="P:protein transport"/>
    <property type="evidence" value="ECO:0007669"/>
    <property type="project" value="UniProtKB-KW"/>
</dbReference>
<comment type="subcellular location">
    <subcellularLocation>
        <location evidence="1">Cell membrane</location>
        <topology evidence="1">Peripheral membrane protein</topology>
    </subcellularLocation>
    <subcellularLocation>
        <location evidence="2">Golgi apparatus membrane</location>
        <topology evidence="2">Peripheral membrane protein</topology>
    </subcellularLocation>
</comment>
<evidence type="ECO:0000256" key="4">
    <source>
        <dbReference type="ARBA" id="ARBA00023034"/>
    </source>
</evidence>
<dbReference type="Pfam" id="PF00650">
    <property type="entry name" value="CRAL_TRIO"/>
    <property type="match status" value="1"/>
</dbReference>
<protein>
    <submittedName>
        <fullName evidence="7">Phosphatidylinositol/phosphatidylcholine transfer protein SFH13</fullName>
    </submittedName>
</protein>
<comment type="similarity">
    <text evidence="5">Belongs to the SFH family.</text>
</comment>
<dbReference type="Gene3D" id="1.10.8.20">
    <property type="entry name" value="N-terminal domain of phosphatidylinositol transfer protein sec14p"/>
    <property type="match status" value="1"/>
</dbReference>
<evidence type="ECO:0000256" key="3">
    <source>
        <dbReference type="ARBA" id="ARBA00022927"/>
    </source>
</evidence>
<evidence type="ECO:0000256" key="1">
    <source>
        <dbReference type="ARBA" id="ARBA00004202"/>
    </source>
</evidence>
<keyword evidence="4" id="KW-0333">Golgi apparatus</keyword>
<evidence type="ECO:0000256" key="5">
    <source>
        <dbReference type="ARBA" id="ARBA00038020"/>
    </source>
</evidence>
<feature type="compositionally biased region" description="Basic and acidic residues" evidence="6">
    <location>
        <begin position="614"/>
        <end position="624"/>
    </location>
</feature>
<dbReference type="ExpressionAtlas" id="A0A1D6QKC3">
    <property type="expression patterns" value="baseline and differential"/>
</dbReference>
<reference evidence="7" key="1">
    <citation type="submission" date="2015-12" db="EMBL/GenBank/DDBJ databases">
        <title>Update maize B73 reference genome by single molecule sequencing technologies.</title>
        <authorList>
            <consortium name="Maize Genome Sequencing Project"/>
            <person name="Ware D."/>
        </authorList>
    </citation>
    <scope>NUCLEOTIDE SEQUENCE</scope>
    <source>
        <tissue evidence="7">Seedling</tissue>
    </source>
</reference>
<dbReference type="EMBL" id="CM000780">
    <property type="protein sequence ID" value="AQK58163.1"/>
    <property type="molecule type" value="Genomic_DNA"/>
</dbReference>
<dbReference type="PROSITE" id="PS50191">
    <property type="entry name" value="CRAL_TRIO"/>
    <property type="match status" value="1"/>
</dbReference>
<dbReference type="FunCoup" id="A0A1D6QKC3">
    <property type="interactions" value="24"/>
</dbReference>
<organism evidence="7">
    <name type="scientific">Zea mays</name>
    <name type="common">Maize</name>
    <dbReference type="NCBI Taxonomy" id="4577"/>
    <lineage>
        <taxon>Eukaryota</taxon>
        <taxon>Viridiplantae</taxon>
        <taxon>Streptophyta</taxon>
        <taxon>Embryophyta</taxon>
        <taxon>Tracheophyta</taxon>
        <taxon>Spermatophyta</taxon>
        <taxon>Magnoliopsida</taxon>
        <taxon>Liliopsida</taxon>
        <taxon>Poales</taxon>
        <taxon>Poaceae</taxon>
        <taxon>PACMAD clade</taxon>
        <taxon>Panicoideae</taxon>
        <taxon>Andropogonodae</taxon>
        <taxon>Andropogoneae</taxon>
        <taxon>Tripsacinae</taxon>
        <taxon>Zea</taxon>
    </lineage>
</organism>
<sequence length="725" mass="82118">MQVPLLPQGLAVAGSCNFFFGNEIWSLASFHPLFLPAQICPCRRTRTPARQLLFFNGCCSELIVRGISFLPQTVAVEDWVRERDVSAGLSRNPEFTSVARMSVSHAQDIEISLCDGNSEDERRRRKIGSLRRKAIHALKKRGRRRVDSRFPPPAISIEDVRDAEEERAVASFRERLAAHGLLPEKHDDYHMMLRFLKARKFEAEKAMQMWSEMLKWRKEFGTDTILEDFDFEELDDVLRYYPQGYHGVDRQGRPVYIERLGKVDPNNLMQITSVDRYIKYHVQEFERAFRERFPACTLAAKRHIDSTTTILDVQGVGFKNFSRTARELVNRMQKIDSDYYPETLHQMFVVNAGSGFKWIWNSVKGFLDPKTSSKIHVLGSNYQSRLLEVIDSSELPEFLGGSCTCSDKGGCLGSNKGPWNDPYILKLIHNLEAGCMRETTKPVSEGGERSSSSFRLEQMKWQGMLSDTSNAESGSDVDDFGPSFVHKVSGYGCLTPVREEVKGTDCATYLSCDDQSHPDMVPEFYHGVQRTTEMVQKQMADFRQYSTNRRPRELGNGSLNANGTAAAQRGWEDVAKLVVTALIKLFSFIRLFLSRAAESRLEKVRRTAPPPAAEKPKPPRAVSEEEVRACLQRLDSLESLCGHLATRPAQIPEDKERVLLSSFERIRSVEADLERTKRVLNATVAKQKALVEEVALESVQELPRAKVHNSSPIQCPPPSSNGLLE</sequence>
<dbReference type="InterPro" id="IPR036865">
    <property type="entry name" value="CRAL-TRIO_dom_sf"/>
</dbReference>
<dbReference type="STRING" id="4577.A0A1D6QKC3"/>
<dbReference type="InterPro" id="IPR051026">
    <property type="entry name" value="PI/PC_transfer"/>
</dbReference>